<gene>
    <name evidence="2" type="ORF">ACFOW8_09635</name>
</gene>
<evidence type="ECO:0000313" key="2">
    <source>
        <dbReference type="EMBL" id="MFC4125187.1"/>
    </source>
</evidence>
<evidence type="ECO:0000256" key="1">
    <source>
        <dbReference type="SAM" id="MobiDB-lite"/>
    </source>
</evidence>
<proteinExistence type="predicted"/>
<name>A0ABV8L4H9_9NOCA</name>
<comment type="caution">
    <text evidence="2">The sequence shown here is derived from an EMBL/GenBank/DDBJ whole genome shotgun (WGS) entry which is preliminary data.</text>
</comment>
<feature type="region of interest" description="Disordered" evidence="1">
    <location>
        <begin position="101"/>
        <end position="159"/>
    </location>
</feature>
<reference evidence="3" key="1">
    <citation type="journal article" date="2019" name="Int. J. Syst. Evol. Microbiol.">
        <title>The Global Catalogue of Microorganisms (GCM) 10K type strain sequencing project: providing services to taxonomists for standard genome sequencing and annotation.</title>
        <authorList>
            <consortium name="The Broad Institute Genomics Platform"/>
            <consortium name="The Broad Institute Genome Sequencing Center for Infectious Disease"/>
            <person name="Wu L."/>
            <person name="Ma J."/>
        </authorList>
    </citation>
    <scope>NUCLEOTIDE SEQUENCE [LARGE SCALE GENOMIC DNA]</scope>
    <source>
        <strain evidence="3">CGMCC 4.7204</strain>
    </source>
</reference>
<dbReference type="EMBL" id="JBHSBA010000004">
    <property type="protein sequence ID" value="MFC4125187.1"/>
    <property type="molecule type" value="Genomic_DNA"/>
</dbReference>
<protein>
    <submittedName>
        <fullName evidence="2">Uncharacterized protein</fullName>
    </submittedName>
</protein>
<feature type="region of interest" description="Disordered" evidence="1">
    <location>
        <begin position="36"/>
        <end position="57"/>
    </location>
</feature>
<dbReference type="PRINTS" id="PR01217">
    <property type="entry name" value="PRICHEXTENSN"/>
</dbReference>
<dbReference type="Proteomes" id="UP001595767">
    <property type="component" value="Unassembled WGS sequence"/>
</dbReference>
<organism evidence="2 3">
    <name type="scientific">Nocardia rhizosphaerae</name>
    <dbReference type="NCBI Taxonomy" id="1691571"/>
    <lineage>
        <taxon>Bacteria</taxon>
        <taxon>Bacillati</taxon>
        <taxon>Actinomycetota</taxon>
        <taxon>Actinomycetes</taxon>
        <taxon>Mycobacteriales</taxon>
        <taxon>Nocardiaceae</taxon>
        <taxon>Nocardia</taxon>
    </lineage>
</organism>
<evidence type="ECO:0000313" key="3">
    <source>
        <dbReference type="Proteomes" id="UP001595767"/>
    </source>
</evidence>
<keyword evidence="3" id="KW-1185">Reference proteome</keyword>
<sequence>MAESSRTRVIAIAAVLAALLALVVALGLIMRANQGDENDKLDENGVGTPTSDGYADQPVGFAPPWPARRVGGNCSAGGIVAHWQVDDGAWTCTVTTPDAAVPPAPAPPPPPPPEPVPVYEPPPPVYEPPPPVYVPPPPPPEPEPEIIPVPAPPPPAPPPPPVIQLPFPLPPIVLPPAAAVLP</sequence>
<dbReference type="RefSeq" id="WP_378548816.1">
    <property type="nucleotide sequence ID" value="NZ_JBHSBA010000004.1"/>
</dbReference>
<accession>A0ABV8L4H9</accession>